<dbReference type="GO" id="GO:0006310">
    <property type="term" value="P:DNA recombination"/>
    <property type="evidence" value="ECO:0007669"/>
    <property type="project" value="InterPro"/>
</dbReference>
<protein>
    <submittedName>
        <fullName evidence="2">Phage protein, RecT family</fullName>
    </submittedName>
</protein>
<evidence type="ECO:0000313" key="2">
    <source>
        <dbReference type="EMBL" id="ABF31999.1"/>
    </source>
</evidence>
<sequence length="263" mass="29863">MANQLSTQQVKRDITTDPTLLTGADIKKYFDPQNLLSEKQVGQALALCKGRNLNPFANEVYIVAYKNNSGTDFSLIVSKEAFMKRAERCEGYDGFEAGITVMRNGEMVEIEGSLKLPDDVLIGGWAIVYRKDRSHRYKVTVDFNEYVKLDKYGNPRSTWKSMPGTMIRKTALVQTLREAFPDELGNMYTDIDGGDTFDAIKDVTPQETQEEVRARKMAQIEQYKQEQTQKQTQKADTSYPVDEVSEHTDDPVQGELLDGELEY</sequence>
<dbReference type="Proteomes" id="UP000002433">
    <property type="component" value="Chromosome"/>
</dbReference>
<evidence type="ECO:0000256" key="1">
    <source>
        <dbReference type="SAM" id="MobiDB-lite"/>
    </source>
</evidence>
<dbReference type="InterPro" id="IPR010183">
    <property type="entry name" value="Phage_lambda_Bet"/>
</dbReference>
<dbReference type="Pfam" id="PF03837">
    <property type="entry name" value="RecT"/>
    <property type="match status" value="1"/>
</dbReference>
<dbReference type="SMR" id="Q1CQT2"/>
<accession>Q1CQT2</accession>
<dbReference type="NCBIfam" id="TIGR01913">
    <property type="entry name" value="bet_lambda"/>
    <property type="match status" value="1"/>
</dbReference>
<evidence type="ECO:0000313" key="3">
    <source>
        <dbReference type="Proteomes" id="UP000002433"/>
    </source>
</evidence>
<feature type="compositionally biased region" description="Low complexity" evidence="1">
    <location>
        <begin position="222"/>
        <end position="234"/>
    </location>
</feature>
<dbReference type="InterPro" id="IPR018330">
    <property type="entry name" value="RecT_fam"/>
</dbReference>
<dbReference type="RefSeq" id="WP_002990071.1">
    <property type="nucleotide sequence ID" value="NC_008021.1"/>
</dbReference>
<name>Q1CQT2_STRPC</name>
<proteinExistence type="predicted"/>
<dbReference type="KEGG" id="spk:MGAS9429_Spy0811"/>
<reference evidence="2 3" key="1">
    <citation type="journal article" date="2006" name="Proc. Natl. Acad. Sci. U.S.A.">
        <title>Molecular genetic anatomy of inter- and intraserotype variation in the human bacterial pathogen group A Streptococcus.</title>
        <authorList>
            <person name="Beres S.B."/>
            <person name="Richter E.W."/>
            <person name="Nagiec M.J."/>
            <person name="Sumby P."/>
            <person name="Porcella S.F."/>
            <person name="DeLeo F.R."/>
            <person name="Musser J.M."/>
        </authorList>
    </citation>
    <scope>NUCLEOTIDE SEQUENCE [LARGE SCALE GENOMIC DNA]</scope>
    <source>
        <strain evidence="2 3">MGAS9429</strain>
    </source>
</reference>
<organism evidence="2 3">
    <name type="scientific">Streptococcus pyogenes serotype M12 (strain MGAS9429)</name>
    <dbReference type="NCBI Taxonomy" id="370551"/>
    <lineage>
        <taxon>Bacteria</taxon>
        <taxon>Bacillati</taxon>
        <taxon>Bacillota</taxon>
        <taxon>Bacilli</taxon>
        <taxon>Lactobacillales</taxon>
        <taxon>Streptococcaceae</taxon>
        <taxon>Streptococcus</taxon>
    </lineage>
</organism>
<dbReference type="HOGENOM" id="CLU_073543_1_0_9"/>
<gene>
    <name evidence="2" type="ordered locus">MGAS9429_Spy0811</name>
</gene>
<dbReference type="AlphaFoldDB" id="Q1CQT2"/>
<dbReference type="EMBL" id="CP000259">
    <property type="protein sequence ID" value="ABF31999.1"/>
    <property type="molecule type" value="Genomic_DNA"/>
</dbReference>
<feature type="region of interest" description="Disordered" evidence="1">
    <location>
        <begin position="222"/>
        <end position="263"/>
    </location>
</feature>
<dbReference type="GO" id="GO:0003677">
    <property type="term" value="F:DNA binding"/>
    <property type="evidence" value="ECO:0007669"/>
    <property type="project" value="InterPro"/>
</dbReference>